<protein>
    <submittedName>
        <fullName evidence="2">Uncharacterized protein</fullName>
    </submittedName>
</protein>
<dbReference type="Proteomes" id="UP001305414">
    <property type="component" value="Unassembled WGS sequence"/>
</dbReference>
<gene>
    <name evidence="2" type="ORF">RRF57_000504</name>
</gene>
<reference evidence="2 3" key="1">
    <citation type="submission" date="2023-10" db="EMBL/GenBank/DDBJ databases">
        <title>Draft genome sequence of Xylaria bambusicola isolate GMP-LS, the root and basal stem rot pathogen of sugarcane in Indonesia.</title>
        <authorList>
            <person name="Selvaraj P."/>
            <person name="Muralishankar V."/>
            <person name="Muruganantham S."/>
            <person name="Sp S."/>
            <person name="Haryani S."/>
            <person name="Lau K.J.X."/>
            <person name="Naqvi N.I."/>
        </authorList>
    </citation>
    <scope>NUCLEOTIDE SEQUENCE [LARGE SCALE GENOMIC DNA]</scope>
    <source>
        <strain evidence="2">GMP-LS</strain>
    </source>
</reference>
<name>A0AAN7U9X8_9PEZI</name>
<evidence type="ECO:0000313" key="2">
    <source>
        <dbReference type="EMBL" id="KAK5624789.1"/>
    </source>
</evidence>
<accession>A0AAN7U9X8</accession>
<keyword evidence="3" id="KW-1185">Reference proteome</keyword>
<organism evidence="2 3">
    <name type="scientific">Xylaria bambusicola</name>
    <dbReference type="NCBI Taxonomy" id="326684"/>
    <lineage>
        <taxon>Eukaryota</taxon>
        <taxon>Fungi</taxon>
        <taxon>Dikarya</taxon>
        <taxon>Ascomycota</taxon>
        <taxon>Pezizomycotina</taxon>
        <taxon>Sordariomycetes</taxon>
        <taxon>Xylariomycetidae</taxon>
        <taxon>Xylariales</taxon>
        <taxon>Xylariaceae</taxon>
        <taxon>Xylaria</taxon>
    </lineage>
</organism>
<evidence type="ECO:0000313" key="3">
    <source>
        <dbReference type="Proteomes" id="UP001305414"/>
    </source>
</evidence>
<feature type="compositionally biased region" description="Polar residues" evidence="1">
    <location>
        <begin position="186"/>
        <end position="196"/>
    </location>
</feature>
<proteinExistence type="predicted"/>
<evidence type="ECO:0000256" key="1">
    <source>
        <dbReference type="SAM" id="MobiDB-lite"/>
    </source>
</evidence>
<sequence length="203" mass="21381">MSAPPCTAAVTVAAVPKTRSPGFGAPVILPTKLLRLEPTNHGRPSRPGHRRNSGICRRISRFWLPTLAKPMPGSRMMRQRRMPASSAVLTRARSSSASVEISPSGYSFRRLIVAGVPRMCIRHTVQPRRATVGSIASSRRPADTSFTISAPAATAASATAARYVSTLIDTCAASGMLRIKEMAGSTRPSSSVTLTSGAPGAVD</sequence>
<feature type="region of interest" description="Disordered" evidence="1">
    <location>
        <begin position="182"/>
        <end position="203"/>
    </location>
</feature>
<dbReference type="AlphaFoldDB" id="A0AAN7U9X8"/>
<dbReference type="EMBL" id="JAWHQM010000001">
    <property type="protein sequence ID" value="KAK5624789.1"/>
    <property type="molecule type" value="Genomic_DNA"/>
</dbReference>
<comment type="caution">
    <text evidence="2">The sequence shown here is derived from an EMBL/GenBank/DDBJ whole genome shotgun (WGS) entry which is preliminary data.</text>
</comment>